<dbReference type="EMBL" id="JBBWWQ010000003">
    <property type="protein sequence ID" value="KAK8951463.1"/>
    <property type="molecule type" value="Genomic_DNA"/>
</dbReference>
<evidence type="ECO:0000313" key="3">
    <source>
        <dbReference type="EMBL" id="KAK8951463.1"/>
    </source>
</evidence>
<evidence type="ECO:0000259" key="2">
    <source>
        <dbReference type="Pfam" id="PF03732"/>
    </source>
</evidence>
<keyword evidence="4" id="KW-1185">Reference proteome</keyword>
<feature type="compositionally biased region" description="Low complexity" evidence="1">
    <location>
        <begin position="344"/>
        <end position="353"/>
    </location>
</feature>
<accession>A0AAP0GCH7</accession>
<feature type="compositionally biased region" description="Polar residues" evidence="1">
    <location>
        <begin position="329"/>
        <end position="342"/>
    </location>
</feature>
<dbReference type="AlphaFoldDB" id="A0AAP0GCH7"/>
<gene>
    <name evidence="3" type="ORF">KSP39_PZI004161</name>
</gene>
<sequence>MGTQFENVRHDIAAVTRRLDLIEHARDTPSLHDNEIAGDPDDSPRGGQRVRDDPPPADRYHREVPVRVPTPPAWRNPEPTRGRPPPPWEDYRMPRQPGPRNRVPPHGRHDHRRDEYYPPGRRERGPPLARHDYDRDDDPDDYHDPRRGDRAFDITRRIRLDAPTFDGRLEPKAFSDWLLDMDHYFDWYDMSDERCVRFAKMKLVGQAKVYWISVERALERDGYYSITRWDEMKHRLSEKYLPASYRDQLFEQLQNLRQGTLTVAEYMARFDELVVRSDISEEPIATASRFKAGLRSDLRRELIPHRLETVDQIFQLALEYEQYLRTSSTKQFPSRTDSSTFRKPTPVQTATATPTPRVTLDVKGKAFATEGHRPGGIECFRCSGRVHVAAHCSTRNLLIEDEEHGLEGDEEVTEKITAAVEEGWESDAERSLEVGVVRRFLHTPRVDEDWRRTTIFYTYFPSAGGPCKLAIDSGSCVNIVAQKGLDRMQNKVERLVVGHKNHEELGNNIVRRTSLTPPFSAATARLQALAVPLSVPHVARSRSSGASPRIFFERLSRPHFVGLPSHTSPLAGFLTPQAGLLGFVAPLLSAPYMQ</sequence>
<organism evidence="3 4">
    <name type="scientific">Platanthera zijinensis</name>
    <dbReference type="NCBI Taxonomy" id="2320716"/>
    <lineage>
        <taxon>Eukaryota</taxon>
        <taxon>Viridiplantae</taxon>
        <taxon>Streptophyta</taxon>
        <taxon>Embryophyta</taxon>
        <taxon>Tracheophyta</taxon>
        <taxon>Spermatophyta</taxon>
        <taxon>Magnoliopsida</taxon>
        <taxon>Liliopsida</taxon>
        <taxon>Asparagales</taxon>
        <taxon>Orchidaceae</taxon>
        <taxon>Orchidoideae</taxon>
        <taxon>Orchideae</taxon>
        <taxon>Orchidinae</taxon>
        <taxon>Platanthera</taxon>
    </lineage>
</organism>
<dbReference type="Proteomes" id="UP001418222">
    <property type="component" value="Unassembled WGS sequence"/>
</dbReference>
<name>A0AAP0GCH7_9ASPA</name>
<proteinExistence type="predicted"/>
<protein>
    <recommendedName>
        <fullName evidence="2">Retrotransposon gag domain-containing protein</fullName>
    </recommendedName>
</protein>
<evidence type="ECO:0000256" key="1">
    <source>
        <dbReference type="SAM" id="MobiDB-lite"/>
    </source>
</evidence>
<feature type="domain" description="Retrotransposon gag" evidence="2">
    <location>
        <begin position="198"/>
        <end position="295"/>
    </location>
</feature>
<feature type="region of interest" description="Disordered" evidence="1">
    <location>
        <begin position="329"/>
        <end position="353"/>
    </location>
</feature>
<dbReference type="PANTHER" id="PTHR35046">
    <property type="entry name" value="ZINC KNUCKLE (CCHC-TYPE) FAMILY PROTEIN"/>
    <property type="match status" value="1"/>
</dbReference>
<feature type="compositionally biased region" description="Basic and acidic residues" evidence="1">
    <location>
        <begin position="112"/>
        <end position="134"/>
    </location>
</feature>
<dbReference type="PANTHER" id="PTHR35046:SF9">
    <property type="entry name" value="RNA-DIRECTED DNA POLYMERASE"/>
    <property type="match status" value="1"/>
</dbReference>
<reference evidence="3 4" key="1">
    <citation type="journal article" date="2022" name="Nat. Plants">
        <title>Genomes of leafy and leafless Platanthera orchids illuminate the evolution of mycoheterotrophy.</title>
        <authorList>
            <person name="Li M.H."/>
            <person name="Liu K.W."/>
            <person name="Li Z."/>
            <person name="Lu H.C."/>
            <person name="Ye Q.L."/>
            <person name="Zhang D."/>
            <person name="Wang J.Y."/>
            <person name="Li Y.F."/>
            <person name="Zhong Z.M."/>
            <person name="Liu X."/>
            <person name="Yu X."/>
            <person name="Liu D.K."/>
            <person name="Tu X.D."/>
            <person name="Liu B."/>
            <person name="Hao Y."/>
            <person name="Liao X.Y."/>
            <person name="Jiang Y.T."/>
            <person name="Sun W.H."/>
            <person name="Chen J."/>
            <person name="Chen Y.Q."/>
            <person name="Ai Y."/>
            <person name="Zhai J.W."/>
            <person name="Wu S.S."/>
            <person name="Zhou Z."/>
            <person name="Hsiao Y.Y."/>
            <person name="Wu W.L."/>
            <person name="Chen Y.Y."/>
            <person name="Lin Y.F."/>
            <person name="Hsu J.L."/>
            <person name="Li C.Y."/>
            <person name="Wang Z.W."/>
            <person name="Zhao X."/>
            <person name="Zhong W.Y."/>
            <person name="Ma X.K."/>
            <person name="Ma L."/>
            <person name="Huang J."/>
            <person name="Chen G.Z."/>
            <person name="Huang M.Z."/>
            <person name="Huang L."/>
            <person name="Peng D.H."/>
            <person name="Luo Y.B."/>
            <person name="Zou S.Q."/>
            <person name="Chen S.P."/>
            <person name="Lan S."/>
            <person name="Tsai W.C."/>
            <person name="Van de Peer Y."/>
            <person name="Liu Z.J."/>
        </authorList>
    </citation>
    <scope>NUCLEOTIDE SEQUENCE [LARGE SCALE GENOMIC DNA]</scope>
    <source>
        <strain evidence="3">Lor287</strain>
    </source>
</reference>
<dbReference type="InterPro" id="IPR005162">
    <property type="entry name" value="Retrotrans_gag_dom"/>
</dbReference>
<comment type="caution">
    <text evidence="3">The sequence shown here is derived from an EMBL/GenBank/DDBJ whole genome shotgun (WGS) entry which is preliminary data.</text>
</comment>
<feature type="region of interest" description="Disordered" evidence="1">
    <location>
        <begin position="25"/>
        <end position="148"/>
    </location>
</feature>
<feature type="compositionally biased region" description="Basic and acidic residues" evidence="1">
    <location>
        <begin position="25"/>
        <end position="35"/>
    </location>
</feature>
<evidence type="ECO:0000313" key="4">
    <source>
        <dbReference type="Proteomes" id="UP001418222"/>
    </source>
</evidence>
<dbReference type="Pfam" id="PF03732">
    <property type="entry name" value="Retrotrans_gag"/>
    <property type="match status" value="1"/>
</dbReference>
<feature type="compositionally biased region" description="Basic and acidic residues" evidence="1">
    <location>
        <begin position="49"/>
        <end position="65"/>
    </location>
</feature>